<proteinExistence type="predicted"/>
<protein>
    <recommendedName>
        <fullName evidence="1">Secretion system C-terminal sorting domain-containing protein</fullName>
    </recommendedName>
</protein>
<sequence>GRSIQQTTDGGYIITGTWLIKTDSEGNEEWINESIVGQFDVHQSVQQTDDGGYIITGSKWNGSEYNDVLLIKTNSEGNEEWTQIYGGSMGGYDDGNIVQQTSDGGYIIIGDTQISLFNIDVWLIKTDSDGNLETSTIVGLPKTYTLSQPYPNPFNPTTTIEFSMPQTEFVTVKVYNIVGNEITTLINDELSIGNHTIQWDGSLQPSGVYFFKIESSGFVQSKKMVLLK</sequence>
<accession>A0A383D8Y5</accession>
<feature type="domain" description="Secretion system C-terminal sorting" evidence="1">
    <location>
        <begin position="150"/>
        <end position="225"/>
    </location>
</feature>
<dbReference type="PANTHER" id="PTHR42754:SF1">
    <property type="entry name" value="LIPOPROTEIN"/>
    <property type="match status" value="1"/>
</dbReference>
<dbReference type="Pfam" id="PF18962">
    <property type="entry name" value="Por_Secre_tail"/>
    <property type="match status" value="1"/>
</dbReference>
<organism evidence="2">
    <name type="scientific">marine metagenome</name>
    <dbReference type="NCBI Taxonomy" id="408172"/>
    <lineage>
        <taxon>unclassified sequences</taxon>
        <taxon>metagenomes</taxon>
        <taxon>ecological metagenomes</taxon>
    </lineage>
</organism>
<reference evidence="2" key="1">
    <citation type="submission" date="2018-05" db="EMBL/GenBank/DDBJ databases">
        <authorList>
            <person name="Lanie J.A."/>
            <person name="Ng W.-L."/>
            <person name="Kazmierczak K.M."/>
            <person name="Andrzejewski T.M."/>
            <person name="Davidsen T.M."/>
            <person name="Wayne K.J."/>
            <person name="Tettelin H."/>
            <person name="Glass J.I."/>
            <person name="Rusch D."/>
            <person name="Podicherti R."/>
            <person name="Tsui H.-C.T."/>
            <person name="Winkler M.E."/>
        </authorList>
    </citation>
    <scope>NUCLEOTIDE SEQUENCE</scope>
</reference>
<feature type="non-terminal residue" evidence="2">
    <location>
        <position position="1"/>
    </location>
</feature>
<dbReference type="Gene3D" id="2.60.40.4070">
    <property type="match status" value="1"/>
</dbReference>
<evidence type="ECO:0000313" key="2">
    <source>
        <dbReference type="EMBL" id="SVE40942.1"/>
    </source>
</evidence>
<evidence type="ECO:0000259" key="1">
    <source>
        <dbReference type="Pfam" id="PF18962"/>
    </source>
</evidence>
<dbReference type="NCBIfam" id="TIGR04183">
    <property type="entry name" value="Por_Secre_tail"/>
    <property type="match status" value="1"/>
</dbReference>
<gene>
    <name evidence="2" type="ORF">METZ01_LOCUS493796</name>
</gene>
<dbReference type="EMBL" id="UINC01215313">
    <property type="protein sequence ID" value="SVE40942.1"/>
    <property type="molecule type" value="Genomic_DNA"/>
</dbReference>
<dbReference type="InterPro" id="IPR026444">
    <property type="entry name" value="Secre_tail"/>
</dbReference>
<dbReference type="PANTHER" id="PTHR42754">
    <property type="entry name" value="ENDOGLUCANASE"/>
    <property type="match status" value="1"/>
</dbReference>
<dbReference type="AlphaFoldDB" id="A0A383D8Y5"/>
<name>A0A383D8Y5_9ZZZZ</name>